<evidence type="ECO:0000256" key="4">
    <source>
        <dbReference type="ARBA" id="ARBA00022827"/>
    </source>
</evidence>
<dbReference type="OrthoDB" id="9784880at2"/>
<dbReference type="SUPFAM" id="SSF51905">
    <property type="entry name" value="FAD/NAD(P)-binding domain"/>
    <property type="match status" value="1"/>
</dbReference>
<evidence type="ECO:0000259" key="6">
    <source>
        <dbReference type="Pfam" id="PF07992"/>
    </source>
</evidence>
<keyword evidence="4" id="KW-0274">FAD</keyword>
<protein>
    <submittedName>
        <fullName evidence="7">NADH dehydrogenase FAD-containing subunit</fullName>
    </submittedName>
</protein>
<evidence type="ECO:0000256" key="5">
    <source>
        <dbReference type="ARBA" id="ARBA00023002"/>
    </source>
</evidence>
<keyword evidence="5" id="KW-0560">Oxidoreductase</keyword>
<dbReference type="InterPro" id="IPR051169">
    <property type="entry name" value="NADH-Q_oxidoreductase"/>
</dbReference>
<dbReference type="PANTHER" id="PTHR42913:SF3">
    <property type="entry name" value="64 KDA MITOCHONDRIAL NADH DEHYDROGENASE (EUROFUNG)"/>
    <property type="match status" value="1"/>
</dbReference>
<comment type="caution">
    <text evidence="7">The sequence shown here is derived from an EMBL/GenBank/DDBJ whole genome shotgun (WGS) entry which is preliminary data.</text>
</comment>
<evidence type="ECO:0000256" key="2">
    <source>
        <dbReference type="ARBA" id="ARBA00005272"/>
    </source>
</evidence>
<keyword evidence="3" id="KW-0285">Flavoprotein</keyword>
<keyword evidence="8" id="KW-1185">Reference proteome</keyword>
<evidence type="ECO:0000256" key="3">
    <source>
        <dbReference type="ARBA" id="ARBA00022630"/>
    </source>
</evidence>
<dbReference type="Gene3D" id="3.50.50.100">
    <property type="match status" value="1"/>
</dbReference>
<gene>
    <name evidence="7" type="ORF">EV193_10170</name>
</gene>
<evidence type="ECO:0000313" key="8">
    <source>
        <dbReference type="Proteomes" id="UP000294257"/>
    </source>
</evidence>
<dbReference type="RefSeq" id="WP_130341914.1">
    <property type="nucleotide sequence ID" value="NZ_SGWQ01000001.1"/>
</dbReference>
<sequence length="384" mass="40822">MTNVEGHRVVVLGGGYAGLVTAHRLAHRGSKAGVSVTLVNAGPDFVERIRLHQIAAGQPVGVHPLVDVLDGSGIDVRVGMVTGIDPDARTVAVQGQPEIGYDTLVYALGSMIDKYAVPGVAEHAVTLSDPASAAGIAMRLRSIAERGGTVVVCGGGLTGIEASTELAETYDGLTVRVITKGEPGDWLSPRARRYLCEQFDRLGVLVTPNAPVAKIDADGVLLDDGERVDADMVVWCGGFTVPPIAERAGLEVNRNGRIVVDTTLRSVSHPEVYGVGDAAAVRGEWGDELAYGCRSGGFTSPYVADVIAARLAGREPKEFRFRYIQQCVSIGRKRGLVQYVNGADESPKRAMLGGRKAAWYKEMVCRLAAWTVRHPGPYLGRPTL</sequence>
<name>A0A4Q7L4I8_9PSEU</name>
<evidence type="ECO:0000256" key="1">
    <source>
        <dbReference type="ARBA" id="ARBA00001974"/>
    </source>
</evidence>
<proteinExistence type="inferred from homology"/>
<dbReference type="PANTHER" id="PTHR42913">
    <property type="entry name" value="APOPTOSIS-INDUCING FACTOR 1"/>
    <property type="match status" value="1"/>
</dbReference>
<comment type="cofactor">
    <cofactor evidence="1">
        <name>FAD</name>
        <dbReference type="ChEBI" id="CHEBI:57692"/>
    </cofactor>
</comment>
<dbReference type="PRINTS" id="PR00368">
    <property type="entry name" value="FADPNR"/>
</dbReference>
<dbReference type="EMBL" id="SGWQ01000001">
    <property type="protein sequence ID" value="RZS44195.1"/>
    <property type="molecule type" value="Genomic_DNA"/>
</dbReference>
<reference evidence="7 8" key="1">
    <citation type="submission" date="2019-02" db="EMBL/GenBank/DDBJ databases">
        <title>Genomic Encyclopedia of Type Strains, Phase IV (KMG-IV): sequencing the most valuable type-strain genomes for metagenomic binning, comparative biology and taxonomic classification.</title>
        <authorList>
            <person name="Goeker M."/>
        </authorList>
    </citation>
    <scope>NUCLEOTIDE SEQUENCE [LARGE SCALE GENOMIC DNA]</scope>
    <source>
        <strain evidence="7 8">DSM 101727</strain>
    </source>
</reference>
<dbReference type="InterPro" id="IPR036188">
    <property type="entry name" value="FAD/NAD-bd_sf"/>
</dbReference>
<dbReference type="InterPro" id="IPR023753">
    <property type="entry name" value="FAD/NAD-binding_dom"/>
</dbReference>
<dbReference type="GO" id="GO:0003955">
    <property type="term" value="F:NAD(P)H dehydrogenase (quinone) activity"/>
    <property type="evidence" value="ECO:0007669"/>
    <property type="project" value="TreeGrafter"/>
</dbReference>
<organism evidence="7 8">
    <name type="scientific">Herbihabitans rhizosphaerae</name>
    <dbReference type="NCBI Taxonomy" id="1872711"/>
    <lineage>
        <taxon>Bacteria</taxon>
        <taxon>Bacillati</taxon>
        <taxon>Actinomycetota</taxon>
        <taxon>Actinomycetes</taxon>
        <taxon>Pseudonocardiales</taxon>
        <taxon>Pseudonocardiaceae</taxon>
        <taxon>Herbihabitans</taxon>
    </lineage>
</organism>
<dbReference type="GO" id="GO:0019646">
    <property type="term" value="P:aerobic electron transport chain"/>
    <property type="evidence" value="ECO:0007669"/>
    <property type="project" value="TreeGrafter"/>
</dbReference>
<dbReference type="PRINTS" id="PR00411">
    <property type="entry name" value="PNDRDTASEI"/>
</dbReference>
<evidence type="ECO:0000313" key="7">
    <source>
        <dbReference type="EMBL" id="RZS44195.1"/>
    </source>
</evidence>
<dbReference type="Proteomes" id="UP000294257">
    <property type="component" value="Unassembled WGS sequence"/>
</dbReference>
<feature type="domain" description="FAD/NAD(P)-binding" evidence="6">
    <location>
        <begin position="8"/>
        <end position="279"/>
    </location>
</feature>
<dbReference type="Pfam" id="PF07992">
    <property type="entry name" value="Pyr_redox_2"/>
    <property type="match status" value="1"/>
</dbReference>
<comment type="similarity">
    <text evidence="2">Belongs to the NADH dehydrogenase family.</text>
</comment>
<dbReference type="AlphaFoldDB" id="A0A4Q7L4I8"/>
<accession>A0A4Q7L4I8</accession>